<accession>A0A8H6T8A8</accession>
<reference evidence="1" key="1">
    <citation type="submission" date="2020-05" db="EMBL/GenBank/DDBJ databases">
        <title>Mycena genomes resolve the evolution of fungal bioluminescence.</title>
        <authorList>
            <person name="Tsai I.J."/>
        </authorList>
    </citation>
    <scope>NUCLEOTIDE SEQUENCE</scope>
    <source>
        <strain evidence="1">171206Taipei</strain>
    </source>
</reference>
<evidence type="ECO:0000313" key="2">
    <source>
        <dbReference type="Proteomes" id="UP000636479"/>
    </source>
</evidence>
<dbReference type="Proteomes" id="UP000636479">
    <property type="component" value="Unassembled WGS sequence"/>
</dbReference>
<proteinExistence type="predicted"/>
<comment type="caution">
    <text evidence="1">The sequence shown here is derived from an EMBL/GenBank/DDBJ whole genome shotgun (WGS) entry which is preliminary data.</text>
</comment>
<dbReference type="Pfam" id="PF18759">
    <property type="entry name" value="Plavaka"/>
    <property type="match status" value="1"/>
</dbReference>
<dbReference type="GeneID" id="59342294"/>
<dbReference type="OrthoDB" id="3199698at2759"/>
<gene>
    <name evidence="1" type="ORF">MIND_00291600</name>
</gene>
<dbReference type="RefSeq" id="XP_037224873.1">
    <property type="nucleotide sequence ID" value="XM_037359778.1"/>
</dbReference>
<organism evidence="1 2">
    <name type="scientific">Mycena indigotica</name>
    <dbReference type="NCBI Taxonomy" id="2126181"/>
    <lineage>
        <taxon>Eukaryota</taxon>
        <taxon>Fungi</taxon>
        <taxon>Dikarya</taxon>
        <taxon>Basidiomycota</taxon>
        <taxon>Agaricomycotina</taxon>
        <taxon>Agaricomycetes</taxon>
        <taxon>Agaricomycetidae</taxon>
        <taxon>Agaricales</taxon>
        <taxon>Marasmiineae</taxon>
        <taxon>Mycenaceae</taxon>
        <taxon>Mycena</taxon>
    </lineage>
</organism>
<sequence>MSFIGDLSQPGDRKYDNDPAFRTFKRQLYHASWAAVLSTLKAGMTTPVVRRCPDGHFRRVIYDFGPFIADYPEQVLLAGVVQGWCTKCTAPVHDLDGPISTSRDHIMTEEIIDTFDGEAKVLWENYGINTDIIPFTMDFPRADIHKMLSPDLLHQLIKGTFKDHLVEWVSEYLYLVHEKAEAERILDEVDRRIAAVPSFAGFASFQTRYLSLLRLSLTICQVYLPALKDLVPCELVEALSSFLDFCYLVRRQDFDETTLQAVDTALATYHDRREFFRTSGVRPDGFSLPRQHSMCHYVRDIKQFGTPYGVCSSITESRHITAVKKPWRRSSRFEALGQMLLTNQRLDKLAAARADFEERGMLRPQYPTLPDKIISEDDAEEEEAIDSPGTVIPGSSWRARESYWSSSIYIASPSLSPPPFSAPSSDEDDEIIPDDIDLDDIRNLAVFHSAIASFYSPSDPSGIRGMKRERIRCTPSWRKHGPRRDCALLVENEDIAGFKGMSAVRVRLLFSFTYQGTHHPCALVEWFKKVARRPDRQTGMWIVKPEMRNGSRLLTIEHLDSMLRAAHLIPVFGQREIPRDLRYIHSLDAFEAFHVNKYIDAHANEILF</sequence>
<protein>
    <submittedName>
        <fullName evidence="1">C2H2-type domain-containing protein</fullName>
    </submittedName>
</protein>
<dbReference type="AlphaFoldDB" id="A0A8H6T8A8"/>
<keyword evidence="2" id="KW-1185">Reference proteome</keyword>
<name>A0A8H6T8A8_9AGAR</name>
<evidence type="ECO:0000313" key="1">
    <source>
        <dbReference type="EMBL" id="KAF7312765.1"/>
    </source>
</evidence>
<dbReference type="InterPro" id="IPR041078">
    <property type="entry name" value="Plavaka"/>
</dbReference>
<dbReference type="EMBL" id="JACAZF010000002">
    <property type="protein sequence ID" value="KAF7312765.1"/>
    <property type="molecule type" value="Genomic_DNA"/>
</dbReference>